<name>A0A0D0MFW7_VARPD</name>
<dbReference type="OrthoDB" id="8587942at2"/>
<evidence type="ECO:0000259" key="1">
    <source>
        <dbReference type="Pfam" id="PF14588"/>
    </source>
</evidence>
<dbReference type="PANTHER" id="PTHR43760:SF1">
    <property type="entry name" value="ENDORIBONUCLEASE L-PSP_CHORISMATE MUTASE-LIKE DOMAIN-CONTAINING PROTEIN"/>
    <property type="match status" value="1"/>
</dbReference>
<reference evidence="2 3" key="1">
    <citation type="submission" date="2014-12" db="EMBL/GenBank/DDBJ databases">
        <title>16Stimator: statistical estimation of ribosomal gene copy numbers from draft genome assemblies.</title>
        <authorList>
            <person name="Perisin M.A."/>
            <person name="Vetter M."/>
            <person name="Gilbert J.A."/>
            <person name="Bergelson J."/>
        </authorList>
    </citation>
    <scope>NUCLEOTIDE SEQUENCE [LARGE SCALE GENOMIC DNA]</scope>
    <source>
        <strain evidence="2 3">MEDvA23</strain>
    </source>
</reference>
<dbReference type="PANTHER" id="PTHR43760">
    <property type="entry name" value="ENDORIBONUCLEASE-RELATED"/>
    <property type="match status" value="1"/>
</dbReference>
<comment type="caution">
    <text evidence="2">The sequence shown here is derived from an EMBL/GenBank/DDBJ whole genome shotgun (WGS) entry which is preliminary data.</text>
</comment>
<dbReference type="SUPFAM" id="SSF55298">
    <property type="entry name" value="YjgF-like"/>
    <property type="match status" value="1"/>
</dbReference>
<dbReference type="InterPro" id="IPR035959">
    <property type="entry name" value="RutC-like_sf"/>
</dbReference>
<protein>
    <submittedName>
        <fullName evidence="2">Endoribonuclease L-PSP</fullName>
    </submittedName>
</protein>
<evidence type="ECO:0000313" key="2">
    <source>
        <dbReference type="EMBL" id="KIQ28405.1"/>
    </source>
</evidence>
<evidence type="ECO:0000313" key="3">
    <source>
        <dbReference type="Proteomes" id="UP000032067"/>
    </source>
</evidence>
<gene>
    <name evidence="2" type="ORF">RT97_20380</name>
</gene>
<sequence length="161" mass="16921">MARIEQRLAALGLVLPPTVTPPPGVVLPFQFVRLIGRRAIVSGHGPLNADGTIAAPLGKLGREVTVEQGYASARLTALAMLGSLQRALGDLDRIAAWTRVFGMVASAPGFDKQPAVINGFSDLILELFGPDIGAHARSAVGMAELPFNIPVEIEGEVEFDA</sequence>
<dbReference type="Proteomes" id="UP000032067">
    <property type="component" value="Unassembled WGS sequence"/>
</dbReference>
<feature type="domain" description="Endoribonuclease L-PSP/chorismate mutase-like" evidence="1">
    <location>
        <begin position="5"/>
        <end position="148"/>
    </location>
</feature>
<organism evidence="2 3">
    <name type="scientific">Variovorax paradoxus</name>
    <dbReference type="NCBI Taxonomy" id="34073"/>
    <lineage>
        <taxon>Bacteria</taxon>
        <taxon>Pseudomonadati</taxon>
        <taxon>Pseudomonadota</taxon>
        <taxon>Betaproteobacteria</taxon>
        <taxon>Burkholderiales</taxon>
        <taxon>Comamonadaceae</taxon>
        <taxon>Variovorax</taxon>
    </lineage>
</organism>
<proteinExistence type="predicted"/>
<dbReference type="Pfam" id="PF14588">
    <property type="entry name" value="YjgF_endoribonc"/>
    <property type="match status" value="1"/>
</dbReference>
<dbReference type="AlphaFoldDB" id="A0A0D0MFW7"/>
<dbReference type="InterPro" id="IPR013813">
    <property type="entry name" value="Endoribo_LPSP/chorism_mut-like"/>
</dbReference>
<dbReference type="Gene3D" id="3.30.1330.40">
    <property type="entry name" value="RutC-like"/>
    <property type="match status" value="1"/>
</dbReference>
<dbReference type="EMBL" id="JXQQ01000048">
    <property type="protein sequence ID" value="KIQ28405.1"/>
    <property type="molecule type" value="Genomic_DNA"/>
</dbReference>
<dbReference type="CDD" id="cd02199">
    <property type="entry name" value="YjgF_YER057c_UK114_like_1"/>
    <property type="match status" value="1"/>
</dbReference>
<dbReference type="RefSeq" id="WP_042580640.1">
    <property type="nucleotide sequence ID" value="NZ_JXQQ01000048.1"/>
</dbReference>
<accession>A0A0D0MFW7</accession>